<keyword evidence="2" id="KW-1185">Reference proteome</keyword>
<dbReference type="EMBL" id="JYDS01000062">
    <property type="protein sequence ID" value="KRZ28140.1"/>
    <property type="molecule type" value="Genomic_DNA"/>
</dbReference>
<name>A0A0V1IZQ6_TRIPS</name>
<dbReference type="Proteomes" id="UP000054805">
    <property type="component" value="Unassembled WGS sequence"/>
</dbReference>
<gene>
    <name evidence="1" type="ORF">T4B_13989</name>
</gene>
<evidence type="ECO:0000313" key="1">
    <source>
        <dbReference type="EMBL" id="KRZ28140.1"/>
    </source>
</evidence>
<dbReference type="AlphaFoldDB" id="A0A0V1IZQ6"/>
<protein>
    <submittedName>
        <fullName evidence="1">Uncharacterized protein</fullName>
    </submittedName>
</protein>
<sequence length="103" mass="11969">MNKQTKNKITLAFHLRRSFFLVNILKAHTHTQRAKIQGIPAELTFNKLHRVDVKNRGKVRDNLQKIHPYIRRVFQRHQGKLPTPPVFSLKTSLEQVGCAFGSQ</sequence>
<comment type="caution">
    <text evidence="1">The sequence shown here is derived from an EMBL/GenBank/DDBJ whole genome shotgun (WGS) entry which is preliminary data.</text>
</comment>
<reference evidence="1 2" key="1">
    <citation type="submission" date="2015-01" db="EMBL/GenBank/DDBJ databases">
        <title>Evolution of Trichinella species and genotypes.</title>
        <authorList>
            <person name="Korhonen P.K."/>
            <person name="Edoardo P."/>
            <person name="Giuseppe L.R."/>
            <person name="Gasser R.B."/>
        </authorList>
    </citation>
    <scope>NUCLEOTIDE SEQUENCE [LARGE SCALE GENOMIC DNA]</scope>
    <source>
        <strain evidence="1">ISS588</strain>
    </source>
</reference>
<organism evidence="1 2">
    <name type="scientific">Trichinella pseudospiralis</name>
    <name type="common">Parasitic roundworm</name>
    <dbReference type="NCBI Taxonomy" id="6337"/>
    <lineage>
        <taxon>Eukaryota</taxon>
        <taxon>Metazoa</taxon>
        <taxon>Ecdysozoa</taxon>
        <taxon>Nematoda</taxon>
        <taxon>Enoplea</taxon>
        <taxon>Dorylaimia</taxon>
        <taxon>Trichinellida</taxon>
        <taxon>Trichinellidae</taxon>
        <taxon>Trichinella</taxon>
    </lineage>
</organism>
<accession>A0A0V1IZQ6</accession>
<proteinExistence type="predicted"/>
<evidence type="ECO:0000313" key="2">
    <source>
        <dbReference type="Proteomes" id="UP000054805"/>
    </source>
</evidence>